<evidence type="ECO:0000313" key="7">
    <source>
        <dbReference type="EMBL" id="MCM2580059.1"/>
    </source>
</evidence>
<evidence type="ECO:0000313" key="8">
    <source>
        <dbReference type="Proteomes" id="UP001167160"/>
    </source>
</evidence>
<dbReference type="InterPro" id="IPR050306">
    <property type="entry name" value="PfkB_Carbo_kinase"/>
</dbReference>
<evidence type="ECO:0000256" key="5">
    <source>
        <dbReference type="ARBA" id="ARBA00022840"/>
    </source>
</evidence>
<dbReference type="RefSeq" id="WP_251418538.1">
    <property type="nucleotide sequence ID" value="NZ_JAMQGM010000050.1"/>
</dbReference>
<gene>
    <name evidence="7" type="ORF">M1E25_22375</name>
</gene>
<dbReference type="PROSITE" id="PS00583">
    <property type="entry name" value="PFKB_KINASES_1"/>
    <property type="match status" value="1"/>
</dbReference>
<evidence type="ECO:0000256" key="1">
    <source>
        <dbReference type="ARBA" id="ARBA00010688"/>
    </source>
</evidence>
<dbReference type="InterPro" id="IPR002173">
    <property type="entry name" value="Carboh/pur_kinase_PfkB_CS"/>
</dbReference>
<keyword evidence="2" id="KW-0808">Transferase</keyword>
<organism evidence="7 8">
    <name type="scientific">Streptomyces meridianus</name>
    <dbReference type="NCBI Taxonomy" id="2938945"/>
    <lineage>
        <taxon>Bacteria</taxon>
        <taxon>Bacillati</taxon>
        <taxon>Actinomycetota</taxon>
        <taxon>Actinomycetes</taxon>
        <taxon>Kitasatosporales</taxon>
        <taxon>Streptomycetaceae</taxon>
        <taxon>Streptomyces</taxon>
    </lineage>
</organism>
<accession>A0ABT0XC05</accession>
<comment type="similarity">
    <text evidence="1">Belongs to the carbohydrate kinase PfkB family.</text>
</comment>
<evidence type="ECO:0000256" key="2">
    <source>
        <dbReference type="ARBA" id="ARBA00022679"/>
    </source>
</evidence>
<dbReference type="InterPro" id="IPR011611">
    <property type="entry name" value="PfkB_dom"/>
</dbReference>
<comment type="caution">
    <text evidence="7">The sequence shown here is derived from an EMBL/GenBank/DDBJ whole genome shotgun (WGS) entry which is preliminary data.</text>
</comment>
<dbReference type="PANTHER" id="PTHR43085:SF1">
    <property type="entry name" value="PSEUDOURIDINE KINASE-RELATED"/>
    <property type="match status" value="1"/>
</dbReference>
<name>A0ABT0XC05_9ACTN</name>
<evidence type="ECO:0000259" key="6">
    <source>
        <dbReference type="Pfam" id="PF00294"/>
    </source>
</evidence>
<evidence type="ECO:0000256" key="3">
    <source>
        <dbReference type="ARBA" id="ARBA00022741"/>
    </source>
</evidence>
<dbReference type="Pfam" id="PF00294">
    <property type="entry name" value="PfkB"/>
    <property type="match status" value="1"/>
</dbReference>
<proteinExistence type="inferred from homology"/>
<feature type="domain" description="Carbohydrate kinase PfkB" evidence="6">
    <location>
        <begin position="7"/>
        <end position="292"/>
    </location>
</feature>
<keyword evidence="5" id="KW-0067">ATP-binding</keyword>
<evidence type="ECO:0000256" key="4">
    <source>
        <dbReference type="ARBA" id="ARBA00022777"/>
    </source>
</evidence>
<dbReference type="Gene3D" id="3.40.1190.20">
    <property type="match status" value="1"/>
</dbReference>
<reference evidence="7" key="1">
    <citation type="journal article" date="2023" name="Int. J. Syst. Evol. Microbiol.">
        <title>Streptomyces meridianus sp. nov. isolated from brackish water of the Tagus estuary in Alcochete, Portugal.</title>
        <authorList>
            <person name="Santos J.D.N."/>
            <person name="Klimek D."/>
            <person name="Calusinska M."/>
            <person name="Lobo Da Cunha A."/>
            <person name="Catita J."/>
            <person name="Goncalves H."/>
            <person name="Gonzalez I."/>
            <person name="Reyes F."/>
            <person name="Lage O.M."/>
        </authorList>
    </citation>
    <scope>NUCLEOTIDE SEQUENCE</scope>
    <source>
        <strain evidence="7">MTZ3.1</strain>
    </source>
</reference>
<keyword evidence="3" id="KW-0547">Nucleotide-binding</keyword>
<dbReference type="CDD" id="cd01167">
    <property type="entry name" value="bac_FRK"/>
    <property type="match status" value="1"/>
</dbReference>
<protein>
    <submittedName>
        <fullName evidence="7">Carbohydrate kinase</fullName>
    </submittedName>
</protein>
<keyword evidence="4 7" id="KW-0418">Kinase</keyword>
<dbReference type="PANTHER" id="PTHR43085">
    <property type="entry name" value="HEXOKINASE FAMILY MEMBER"/>
    <property type="match status" value="1"/>
</dbReference>
<sequence length="306" mass="31360">MNGGSRVTVVGESLVDLIWRRGAGHVVPVPGGSPANVAVGLHRLGRPATLVTVWGDDPPGELVRAHLEGSGVDVCRAPSEAGRTTLALAYLDDAGAATYDFLTAWDPRELPVPADTAVLHTGSLAAVVEPGASRVLELCREFRSTPGRTVVTDLNVRPAVQPDRAAYRQACLRLAGVSDVVKASDEDLSLLFAGLAPADAGRLLLAEGPRLVVVTLGADGALAVTAGAQVRVPAPRTTVVDTIGAGDTFQASLLDAVAARGVPSSPEGLREVLTRCTVAAAVNCSRTGANPPTLAELEQAVADRAG</sequence>
<dbReference type="EMBL" id="JAMQGM010000050">
    <property type="protein sequence ID" value="MCM2580059.1"/>
    <property type="molecule type" value="Genomic_DNA"/>
</dbReference>
<keyword evidence="8" id="KW-1185">Reference proteome</keyword>
<dbReference type="SUPFAM" id="SSF53613">
    <property type="entry name" value="Ribokinase-like"/>
    <property type="match status" value="1"/>
</dbReference>
<dbReference type="Proteomes" id="UP001167160">
    <property type="component" value="Unassembled WGS sequence"/>
</dbReference>
<dbReference type="InterPro" id="IPR029056">
    <property type="entry name" value="Ribokinase-like"/>
</dbReference>
<dbReference type="GO" id="GO:0016301">
    <property type="term" value="F:kinase activity"/>
    <property type="evidence" value="ECO:0007669"/>
    <property type="project" value="UniProtKB-KW"/>
</dbReference>